<name>A0AAV7E2P9_ARIFI</name>
<feature type="region of interest" description="Disordered" evidence="1">
    <location>
        <begin position="353"/>
        <end position="373"/>
    </location>
</feature>
<dbReference type="Proteomes" id="UP000825729">
    <property type="component" value="Unassembled WGS sequence"/>
</dbReference>
<reference evidence="2 3" key="1">
    <citation type="submission" date="2021-07" db="EMBL/GenBank/DDBJ databases">
        <title>The Aristolochia fimbriata genome: insights into angiosperm evolution, floral development and chemical biosynthesis.</title>
        <authorList>
            <person name="Jiao Y."/>
        </authorList>
    </citation>
    <scope>NUCLEOTIDE SEQUENCE [LARGE SCALE GENOMIC DNA]</scope>
    <source>
        <strain evidence="2">IBCAS-2021</strain>
        <tissue evidence="2">Leaf</tissue>
    </source>
</reference>
<comment type="caution">
    <text evidence="2">The sequence shown here is derived from an EMBL/GenBank/DDBJ whole genome shotgun (WGS) entry which is preliminary data.</text>
</comment>
<dbReference type="AlphaFoldDB" id="A0AAV7E2P9"/>
<feature type="region of interest" description="Disordered" evidence="1">
    <location>
        <begin position="288"/>
        <end position="309"/>
    </location>
</feature>
<gene>
    <name evidence="2" type="ORF">H6P81_018946</name>
</gene>
<protein>
    <submittedName>
        <fullName evidence="2">Uncharacterized protein</fullName>
    </submittedName>
</protein>
<feature type="compositionally biased region" description="Gly residues" evidence="1">
    <location>
        <begin position="355"/>
        <end position="365"/>
    </location>
</feature>
<feature type="compositionally biased region" description="Acidic residues" evidence="1">
    <location>
        <begin position="500"/>
        <end position="512"/>
    </location>
</feature>
<evidence type="ECO:0000313" key="2">
    <source>
        <dbReference type="EMBL" id="KAG9443092.1"/>
    </source>
</evidence>
<organism evidence="2 3">
    <name type="scientific">Aristolochia fimbriata</name>
    <name type="common">White veined hardy Dutchman's pipe vine</name>
    <dbReference type="NCBI Taxonomy" id="158543"/>
    <lineage>
        <taxon>Eukaryota</taxon>
        <taxon>Viridiplantae</taxon>
        <taxon>Streptophyta</taxon>
        <taxon>Embryophyta</taxon>
        <taxon>Tracheophyta</taxon>
        <taxon>Spermatophyta</taxon>
        <taxon>Magnoliopsida</taxon>
        <taxon>Magnoliidae</taxon>
        <taxon>Piperales</taxon>
        <taxon>Aristolochiaceae</taxon>
        <taxon>Aristolochia</taxon>
    </lineage>
</organism>
<proteinExistence type="predicted"/>
<sequence length="554" mass="60726">MAAWIHGAINEEYISLVLPSHSLAAVNMITGVHVATEPPLVQHLQLRVVDLAELGPPPLRLDRHEPHPGRTVLGRRVHVAPPVHHVSRHPPAELLLELRPGLVLVVVHHPLRLRHLLRPVPRLQLEVVHQVEEGLLHRLQKHDRLVALLHPTTASVPLSHPLRRVRPPVRRPELVARDRHLTHEQPSSSTTRIDQPTTSFFFFIQIISTISTPRTGVLVGDGAVGEARFLGLLPRPQRPPHPVPFSGQTAEHTRHVVLAPVVVQEEPVNPHGGVVRHPLAQELRRVTDHGTRAQQRLRGGTVSRRRTGVIGGGGNHAGWSVRVGYFEGDFDIDCGGGVVKNIRRRKRVGAAEDFLGGGGDGGDGAVGEDATEGRLGDVSPLAAVDALGEQDDVLLRRQRLVSQEAPPGHLRKRTPGVDERLRPIGALVRDYGREEGPEAADAGGHPALERRVRGGRGCGEAEDRLRPRRGDRPVLEMAGEPLSRGRGRRRRRGVVMERGVEEDDDLPIGEEDGERRGGGAGRPRRIGKERGRWSPEIAACGGMCGKGRGRRSRR</sequence>
<feature type="compositionally biased region" description="Basic and acidic residues" evidence="1">
    <location>
        <begin position="459"/>
        <end position="474"/>
    </location>
</feature>
<accession>A0AAV7E2P9</accession>
<feature type="region of interest" description="Disordered" evidence="1">
    <location>
        <begin position="434"/>
        <end position="554"/>
    </location>
</feature>
<evidence type="ECO:0000313" key="3">
    <source>
        <dbReference type="Proteomes" id="UP000825729"/>
    </source>
</evidence>
<keyword evidence="3" id="KW-1185">Reference proteome</keyword>
<dbReference type="EMBL" id="JAINDJ010000007">
    <property type="protein sequence ID" value="KAG9443092.1"/>
    <property type="molecule type" value="Genomic_DNA"/>
</dbReference>
<evidence type="ECO:0000256" key="1">
    <source>
        <dbReference type="SAM" id="MobiDB-lite"/>
    </source>
</evidence>